<dbReference type="PANTHER" id="PTHR11249:SF2">
    <property type="entry name" value="GLIA MATURATION FACTOR"/>
    <property type="match status" value="1"/>
</dbReference>
<evidence type="ECO:0000256" key="6">
    <source>
        <dbReference type="PIRNR" id="PIRNR001788"/>
    </source>
</evidence>
<evidence type="ECO:0000256" key="2">
    <source>
        <dbReference type="ARBA" id="ARBA00004496"/>
    </source>
</evidence>
<gene>
    <name evidence="8" type="ORF">RR46_12371</name>
</gene>
<dbReference type="GO" id="GO:0071846">
    <property type="term" value="P:actin filament debranching"/>
    <property type="evidence" value="ECO:0007669"/>
    <property type="project" value="InterPro"/>
</dbReference>
<evidence type="ECO:0000313" key="9">
    <source>
        <dbReference type="Proteomes" id="UP000053268"/>
    </source>
</evidence>
<sequence length="141" mass="16355">MSGQNVNVCDIGEDVKNVLKKFRFQKHNSNSALILKVNREKQALEVDKELESVELEELQDILPSHQPRFIIYSYKMEHNDGRTSFPMCFIFYTPRDAHMELQVMYAGTQRALAAAVGAPRLLEVREIDELTSDWLNEKLNR</sequence>
<dbReference type="PROSITE" id="PS51263">
    <property type="entry name" value="ADF_H"/>
    <property type="match status" value="1"/>
</dbReference>
<dbReference type="GO" id="GO:0030864">
    <property type="term" value="C:cortical actin cytoskeleton"/>
    <property type="evidence" value="ECO:0007669"/>
    <property type="project" value="TreeGrafter"/>
</dbReference>
<reference evidence="8 9" key="1">
    <citation type="journal article" date="2015" name="Nat. Commun.">
        <title>Outbred genome sequencing and CRISPR/Cas9 gene editing in butterflies.</title>
        <authorList>
            <person name="Li X."/>
            <person name="Fan D."/>
            <person name="Zhang W."/>
            <person name="Liu G."/>
            <person name="Zhang L."/>
            <person name="Zhao L."/>
            <person name="Fang X."/>
            <person name="Chen L."/>
            <person name="Dong Y."/>
            <person name="Chen Y."/>
            <person name="Ding Y."/>
            <person name="Zhao R."/>
            <person name="Feng M."/>
            <person name="Zhu Y."/>
            <person name="Feng Y."/>
            <person name="Jiang X."/>
            <person name="Zhu D."/>
            <person name="Xiang H."/>
            <person name="Feng X."/>
            <person name="Li S."/>
            <person name="Wang J."/>
            <person name="Zhang G."/>
            <person name="Kronforst M.R."/>
            <person name="Wang W."/>
        </authorList>
    </citation>
    <scope>NUCLEOTIDE SEQUENCE [LARGE SCALE GENOMIC DNA]</scope>
    <source>
        <strain evidence="8">Ya'a_city_454_Px</strain>
        <tissue evidence="8">Whole body</tissue>
    </source>
</reference>
<comment type="subcellular location">
    <subcellularLocation>
        <location evidence="2">Cytoplasm</location>
    </subcellularLocation>
    <subcellularLocation>
        <location evidence="1">Nucleus</location>
    </subcellularLocation>
</comment>
<dbReference type="PIRSF" id="PIRSF001788">
    <property type="entry name" value="GMF-beta"/>
    <property type="match status" value="1"/>
</dbReference>
<feature type="domain" description="ADF-H" evidence="7">
    <location>
        <begin position="5"/>
        <end position="140"/>
    </location>
</feature>
<dbReference type="PANTHER" id="PTHR11249">
    <property type="entry name" value="GLIAL FACTOR NATURATION FACTOR"/>
    <property type="match status" value="1"/>
</dbReference>
<dbReference type="STRING" id="66420.A0A194PSC7"/>
<dbReference type="InterPro" id="IPR029006">
    <property type="entry name" value="ADF-H/Gelsolin-like_dom_sf"/>
</dbReference>
<dbReference type="InterPro" id="IPR002108">
    <property type="entry name" value="ADF-H"/>
</dbReference>
<accession>A0A194PSC7</accession>
<dbReference type="GO" id="GO:0005634">
    <property type="term" value="C:nucleus"/>
    <property type="evidence" value="ECO:0007669"/>
    <property type="project" value="UniProtKB-SubCell"/>
</dbReference>
<dbReference type="CDD" id="cd11283">
    <property type="entry name" value="ADF_GMF-beta_like"/>
    <property type="match status" value="1"/>
</dbReference>
<dbReference type="InterPro" id="IPR011171">
    <property type="entry name" value="GMF"/>
</dbReference>
<dbReference type="SUPFAM" id="SSF55753">
    <property type="entry name" value="Actin depolymerizing proteins"/>
    <property type="match status" value="1"/>
</dbReference>
<evidence type="ECO:0000256" key="4">
    <source>
        <dbReference type="ARBA" id="ARBA00022490"/>
    </source>
</evidence>
<dbReference type="GO" id="GO:0071933">
    <property type="term" value="F:Arp2/3 complex binding"/>
    <property type="evidence" value="ECO:0007669"/>
    <property type="project" value="InterPro"/>
</dbReference>
<keyword evidence="4" id="KW-0963">Cytoplasm</keyword>
<name>A0A194PSC7_PAPXU</name>
<dbReference type="GO" id="GO:0034316">
    <property type="term" value="P:negative regulation of Arp2/3 complex-mediated actin nucleation"/>
    <property type="evidence" value="ECO:0007669"/>
    <property type="project" value="TreeGrafter"/>
</dbReference>
<evidence type="ECO:0000256" key="5">
    <source>
        <dbReference type="ARBA" id="ARBA00023242"/>
    </source>
</evidence>
<keyword evidence="5" id="KW-0539">Nucleus</keyword>
<evidence type="ECO:0000313" key="8">
    <source>
        <dbReference type="EMBL" id="KPI96341.1"/>
    </source>
</evidence>
<dbReference type="Gene3D" id="3.40.20.10">
    <property type="entry name" value="Severin"/>
    <property type="match status" value="1"/>
</dbReference>
<organism evidence="8 9">
    <name type="scientific">Papilio xuthus</name>
    <name type="common">Asian swallowtail butterfly</name>
    <dbReference type="NCBI Taxonomy" id="66420"/>
    <lineage>
        <taxon>Eukaryota</taxon>
        <taxon>Metazoa</taxon>
        <taxon>Ecdysozoa</taxon>
        <taxon>Arthropoda</taxon>
        <taxon>Hexapoda</taxon>
        <taxon>Insecta</taxon>
        <taxon>Pterygota</taxon>
        <taxon>Neoptera</taxon>
        <taxon>Endopterygota</taxon>
        <taxon>Lepidoptera</taxon>
        <taxon>Glossata</taxon>
        <taxon>Ditrysia</taxon>
        <taxon>Papilionoidea</taxon>
        <taxon>Papilionidae</taxon>
        <taxon>Papilioninae</taxon>
        <taxon>Papilio</taxon>
    </lineage>
</organism>
<comment type="similarity">
    <text evidence="3 6">Belongs to the actin-binding proteins ADF family. GMF subfamily.</text>
</comment>
<dbReference type="Proteomes" id="UP000053268">
    <property type="component" value="Unassembled WGS sequence"/>
</dbReference>
<evidence type="ECO:0000256" key="3">
    <source>
        <dbReference type="ARBA" id="ARBA00010055"/>
    </source>
</evidence>
<evidence type="ECO:0000259" key="7">
    <source>
        <dbReference type="PROSITE" id="PS51263"/>
    </source>
</evidence>
<dbReference type="EMBL" id="KQ459593">
    <property type="protein sequence ID" value="KPI96341.1"/>
    <property type="molecule type" value="Genomic_DNA"/>
</dbReference>
<dbReference type="SMART" id="SM00102">
    <property type="entry name" value="ADF"/>
    <property type="match status" value="1"/>
</dbReference>
<dbReference type="Pfam" id="PF00241">
    <property type="entry name" value="Cofilin_ADF"/>
    <property type="match status" value="1"/>
</dbReference>
<evidence type="ECO:0000256" key="1">
    <source>
        <dbReference type="ARBA" id="ARBA00004123"/>
    </source>
</evidence>
<protein>
    <submittedName>
        <fullName evidence="8">Glia maturation factor beta</fullName>
    </submittedName>
</protein>
<dbReference type="FunFam" id="3.40.20.10:FF:000026">
    <property type="entry name" value="Glia maturation factor"/>
    <property type="match status" value="1"/>
</dbReference>
<dbReference type="AlphaFoldDB" id="A0A194PSC7"/>
<dbReference type="GO" id="GO:0003779">
    <property type="term" value="F:actin binding"/>
    <property type="evidence" value="ECO:0007669"/>
    <property type="project" value="InterPro"/>
</dbReference>
<proteinExistence type="inferred from homology"/>
<keyword evidence="9" id="KW-1185">Reference proteome</keyword>